<dbReference type="PANTHER" id="PTHR12112">
    <property type="entry name" value="BNIP - RELATED"/>
    <property type="match status" value="1"/>
</dbReference>
<gene>
    <name evidence="3" type="ORF">KGM_214879</name>
</gene>
<dbReference type="Proteomes" id="UP000007151">
    <property type="component" value="Unassembled WGS sequence"/>
</dbReference>
<proteinExistence type="inferred from homology"/>
<comment type="caution">
    <text evidence="3">The sequence shown here is derived from an EMBL/GenBank/DDBJ whole genome shotgun (WGS) entry which is preliminary data.</text>
</comment>
<dbReference type="InterPro" id="IPR038763">
    <property type="entry name" value="DHH_sf"/>
</dbReference>
<reference evidence="3 4" key="1">
    <citation type="journal article" date="2011" name="Cell">
        <title>The monarch butterfly genome yields insights into long-distance migration.</title>
        <authorList>
            <person name="Zhan S."/>
            <person name="Merlin C."/>
            <person name="Boore J.L."/>
            <person name="Reppert S.M."/>
        </authorList>
    </citation>
    <scope>NUCLEOTIDE SEQUENCE [LARGE SCALE GENOMIC DNA]</scope>
    <source>
        <strain evidence="3">F-2</strain>
    </source>
</reference>
<organism evidence="3 4">
    <name type="scientific">Danaus plexippus plexippus</name>
    <dbReference type="NCBI Taxonomy" id="278856"/>
    <lineage>
        <taxon>Eukaryota</taxon>
        <taxon>Metazoa</taxon>
        <taxon>Ecdysozoa</taxon>
        <taxon>Arthropoda</taxon>
        <taxon>Hexapoda</taxon>
        <taxon>Insecta</taxon>
        <taxon>Pterygota</taxon>
        <taxon>Neoptera</taxon>
        <taxon>Endopterygota</taxon>
        <taxon>Lepidoptera</taxon>
        <taxon>Glossata</taxon>
        <taxon>Ditrysia</taxon>
        <taxon>Papilionoidea</taxon>
        <taxon>Nymphalidae</taxon>
        <taxon>Danainae</taxon>
        <taxon>Danaini</taxon>
        <taxon>Danaina</taxon>
        <taxon>Danaus</taxon>
        <taxon>Danaus</taxon>
    </lineage>
</organism>
<protein>
    <submittedName>
        <fullName evidence="3">Prune protein</fullName>
    </submittedName>
</protein>
<dbReference type="Gene3D" id="3.10.310.20">
    <property type="entry name" value="DHHA2 domain"/>
    <property type="match status" value="1"/>
</dbReference>
<dbReference type="eggNOG" id="KOG4129">
    <property type="taxonomic scope" value="Eukaryota"/>
</dbReference>
<dbReference type="GO" id="GO:0004309">
    <property type="term" value="F:exopolyphosphatase activity"/>
    <property type="evidence" value="ECO:0007669"/>
    <property type="project" value="TreeGrafter"/>
</dbReference>
<evidence type="ECO:0000256" key="1">
    <source>
        <dbReference type="ARBA" id="ARBA00010331"/>
    </source>
</evidence>
<dbReference type="InterPro" id="IPR004097">
    <property type="entry name" value="DHHA2"/>
</dbReference>
<dbReference type="SMART" id="SM01131">
    <property type="entry name" value="DHHA2"/>
    <property type="match status" value="1"/>
</dbReference>
<feature type="domain" description="DHHA2" evidence="2">
    <location>
        <begin position="127"/>
        <end position="257"/>
    </location>
</feature>
<keyword evidence="4" id="KW-1185">Reference proteome</keyword>
<dbReference type="EMBL" id="AGBW02008057">
    <property type="protein sequence ID" value="OWR54219.1"/>
    <property type="molecule type" value="Genomic_DNA"/>
</dbReference>
<evidence type="ECO:0000313" key="3">
    <source>
        <dbReference type="EMBL" id="OWR54219.1"/>
    </source>
</evidence>
<sequence>MSVVLTDHHFLSRRYDFLSPFVSEIIDHRPVVNASFNDIRTTIQTVGSCCTLVTHRIRDLTNLLAKDGDFFGAYPVTADLLHSVILLDTANFSKEVNKATPSDEDAVLYLECLIKPADYQKERSSKVLQLLSARGDVSSLSSSQLLRKDLKILGDVLVPSFPVLVKRPDCTASVVEALKTNQCAVALLLGMDLTKELQRDGAVIGLTEDKATQLFKYLAGFSSLGLVRGGMAGGVYFTQSDLSATRKQYMTMLANYIGNK</sequence>
<dbReference type="Gene3D" id="3.90.1640.10">
    <property type="entry name" value="inorganic pyrophosphatase (n-terminal core)"/>
    <property type="match status" value="1"/>
</dbReference>
<dbReference type="AlphaFoldDB" id="A0A212FKJ7"/>
<dbReference type="InParanoid" id="A0A212FKJ7"/>
<dbReference type="PANTHER" id="PTHR12112:SF39">
    <property type="entry name" value="EG:152A3.5 PROTEIN (FBGN0003116_PN PROTEIN)"/>
    <property type="match status" value="1"/>
</dbReference>
<name>A0A212FKJ7_DANPL</name>
<dbReference type="InterPro" id="IPR038222">
    <property type="entry name" value="DHHA2_dom_sf"/>
</dbReference>
<comment type="similarity">
    <text evidence="1">Belongs to the PPase class C family. Prune subfamily.</text>
</comment>
<dbReference type="SUPFAM" id="SSF64182">
    <property type="entry name" value="DHH phosphoesterases"/>
    <property type="match status" value="1"/>
</dbReference>
<dbReference type="STRING" id="278856.A0A212FKJ7"/>
<dbReference type="GO" id="GO:0005737">
    <property type="term" value="C:cytoplasm"/>
    <property type="evidence" value="ECO:0007669"/>
    <property type="project" value="InterPro"/>
</dbReference>
<evidence type="ECO:0000259" key="2">
    <source>
        <dbReference type="SMART" id="SM01131"/>
    </source>
</evidence>
<dbReference type="KEGG" id="dpl:KGM_214879"/>
<dbReference type="FunCoup" id="A0A212FKJ7">
    <property type="interactions" value="284"/>
</dbReference>
<accession>A0A212FKJ7</accession>
<evidence type="ECO:0000313" key="4">
    <source>
        <dbReference type="Proteomes" id="UP000007151"/>
    </source>
</evidence>